<dbReference type="KEGG" id="tko:TK1265"/>
<dbReference type="Proteomes" id="UP000000536">
    <property type="component" value="Chromosome"/>
</dbReference>
<dbReference type="EMBL" id="AP006878">
    <property type="protein sequence ID" value="BAD85454.1"/>
    <property type="molecule type" value="Genomic_DNA"/>
</dbReference>
<evidence type="ECO:0000256" key="1">
    <source>
        <dbReference type="SAM" id="Phobius"/>
    </source>
</evidence>
<dbReference type="eggNOG" id="arCOG10035">
    <property type="taxonomic scope" value="Archaea"/>
</dbReference>
<protein>
    <submittedName>
        <fullName evidence="2">Hypothetical membrane protein</fullName>
    </submittedName>
</protein>
<evidence type="ECO:0000313" key="2">
    <source>
        <dbReference type="EMBL" id="BAD85454.1"/>
    </source>
</evidence>
<proteinExistence type="predicted"/>
<gene>
    <name evidence="2" type="ordered locus">TK1265</name>
</gene>
<feature type="transmembrane region" description="Helical" evidence="1">
    <location>
        <begin position="12"/>
        <end position="30"/>
    </location>
</feature>
<keyword evidence="1" id="KW-0472">Membrane</keyword>
<dbReference type="AlphaFoldDB" id="Q5JGL3"/>
<organism evidence="2 3">
    <name type="scientific">Thermococcus kodakarensis (strain ATCC BAA-918 / JCM 12380 / KOD1)</name>
    <name type="common">Pyrococcus kodakaraensis (strain KOD1)</name>
    <dbReference type="NCBI Taxonomy" id="69014"/>
    <lineage>
        <taxon>Archaea</taxon>
        <taxon>Methanobacteriati</taxon>
        <taxon>Methanobacteriota</taxon>
        <taxon>Thermococci</taxon>
        <taxon>Thermococcales</taxon>
        <taxon>Thermococcaceae</taxon>
        <taxon>Thermococcus</taxon>
    </lineage>
</organism>
<name>Q5JGL3_THEKO</name>
<keyword evidence="1" id="KW-1133">Transmembrane helix</keyword>
<dbReference type="PATRIC" id="fig|69014.16.peg.1238"/>
<reference evidence="2 3" key="1">
    <citation type="journal article" date="2005" name="Genome Res.">
        <title>Complete genome sequence of the hyperthermophilic archaeon Thermococcus kodakaraensis KOD1 and comparison with Pyrococcus genomes.</title>
        <authorList>
            <person name="Fukui T."/>
            <person name="Atomi H."/>
            <person name="Kanai T."/>
            <person name="Matsumi R."/>
            <person name="Fujiwara S."/>
            <person name="Imanaka T."/>
        </authorList>
    </citation>
    <scope>NUCLEOTIDE SEQUENCE [LARGE SCALE GENOMIC DNA]</scope>
    <source>
        <strain evidence="3">ATCC BAA-918 / JCM 12380 / KOD1</strain>
    </source>
</reference>
<feature type="transmembrane region" description="Helical" evidence="1">
    <location>
        <begin position="36"/>
        <end position="53"/>
    </location>
</feature>
<keyword evidence="3" id="KW-1185">Reference proteome</keyword>
<dbReference type="EnsemblBacteria" id="BAD85454">
    <property type="protein sequence ID" value="BAD85454"/>
    <property type="gene ID" value="TK1265"/>
</dbReference>
<evidence type="ECO:0000313" key="3">
    <source>
        <dbReference type="Proteomes" id="UP000000536"/>
    </source>
</evidence>
<dbReference type="STRING" id="69014.TK1265"/>
<accession>Q5JGL3</accession>
<dbReference type="HOGENOM" id="CLU_210700_0_0_2"/>
<keyword evidence="1" id="KW-0812">Transmembrane</keyword>
<sequence>MSEVEKKQAYRILLVIVILLAVLYTLGVVGILPFEVSEVVTVFMVVLFFVLRFKERK</sequence>
<dbReference type="InParanoid" id="Q5JGL3"/>